<dbReference type="EMBL" id="HE580270">
    <property type="protein sequence ID" value="CCD24691.1"/>
    <property type="molecule type" value="Genomic_DNA"/>
</dbReference>
<dbReference type="InterPro" id="IPR000727">
    <property type="entry name" value="T_SNARE_dom"/>
</dbReference>
<feature type="compositionally biased region" description="Basic and acidic residues" evidence="3">
    <location>
        <begin position="10"/>
        <end position="22"/>
    </location>
</feature>
<dbReference type="GO" id="GO:0019905">
    <property type="term" value="F:syntaxin binding"/>
    <property type="evidence" value="ECO:0007669"/>
    <property type="project" value="TreeGrafter"/>
</dbReference>
<dbReference type="SUPFAM" id="SSF58038">
    <property type="entry name" value="SNARE fusion complex"/>
    <property type="match status" value="2"/>
</dbReference>
<dbReference type="CDD" id="cd15886">
    <property type="entry name" value="SNARE_SEC9N"/>
    <property type="match status" value="1"/>
</dbReference>
<dbReference type="GO" id="GO:0031201">
    <property type="term" value="C:SNARE complex"/>
    <property type="evidence" value="ECO:0007669"/>
    <property type="project" value="TreeGrafter"/>
</dbReference>
<dbReference type="PROSITE" id="PS50192">
    <property type="entry name" value="T_SNARE"/>
    <property type="match status" value="1"/>
</dbReference>
<dbReference type="OrthoDB" id="18679at2759"/>
<dbReference type="GO" id="GO:0006887">
    <property type="term" value="P:exocytosis"/>
    <property type="evidence" value="ECO:0007669"/>
    <property type="project" value="TreeGrafter"/>
</dbReference>
<dbReference type="eggNOG" id="KOG3065">
    <property type="taxonomic scope" value="Eukaryota"/>
</dbReference>
<evidence type="ECO:0000259" key="4">
    <source>
        <dbReference type="PROSITE" id="PS50192"/>
    </source>
</evidence>
<evidence type="ECO:0000256" key="2">
    <source>
        <dbReference type="SAM" id="Coils"/>
    </source>
</evidence>
<feature type="region of interest" description="Disordered" evidence="3">
    <location>
        <begin position="64"/>
        <end position="130"/>
    </location>
</feature>
<evidence type="ECO:0000313" key="5">
    <source>
        <dbReference type="EMBL" id="CCD24691.1"/>
    </source>
</evidence>
<dbReference type="GO" id="GO:0005886">
    <property type="term" value="C:plasma membrane"/>
    <property type="evidence" value="ECO:0007669"/>
    <property type="project" value="TreeGrafter"/>
</dbReference>
<proteinExistence type="inferred from homology"/>
<gene>
    <name evidence="5" type="primary">NDAI0D03770</name>
    <name evidence="5" type="ordered locus">NDAI_0D03770</name>
</gene>
<dbReference type="Proteomes" id="UP000000689">
    <property type="component" value="Chromosome 4"/>
</dbReference>
<evidence type="ECO:0000256" key="1">
    <source>
        <dbReference type="ARBA" id="ARBA00009480"/>
    </source>
</evidence>
<dbReference type="RefSeq" id="XP_003669934.1">
    <property type="nucleotide sequence ID" value="XM_003669886.1"/>
</dbReference>
<dbReference type="SMART" id="SM00397">
    <property type="entry name" value="t_SNARE"/>
    <property type="match status" value="2"/>
</dbReference>
<reference evidence="5 6" key="1">
    <citation type="journal article" date="2011" name="Proc. Natl. Acad. Sci. U.S.A.">
        <title>Evolutionary erosion of yeast sex chromosomes by mating-type switching accidents.</title>
        <authorList>
            <person name="Gordon J.L."/>
            <person name="Armisen D."/>
            <person name="Proux-Wera E."/>
            <person name="Oheigeartaigh S.S."/>
            <person name="Byrne K.P."/>
            <person name="Wolfe K.H."/>
        </authorList>
    </citation>
    <scope>NUCLEOTIDE SEQUENCE [LARGE SCALE GENOMIC DNA]</scope>
    <source>
        <strain evidence="6">ATCC 10597 / BCRC 20456 / CBS 421 / NBRC 0211 / NRRL Y-12639</strain>
    </source>
</reference>
<name>G0WA80_NAUDC</name>
<dbReference type="HOGENOM" id="CLU_020823_1_0_1"/>
<dbReference type="PANTHER" id="PTHR19305:SF9">
    <property type="entry name" value="SYNAPTOSOMAL-ASSOCIATED PROTEIN 29"/>
    <property type="match status" value="1"/>
</dbReference>
<comment type="similarity">
    <text evidence="1">Belongs to the SNAP-25 family.</text>
</comment>
<dbReference type="PANTHER" id="PTHR19305">
    <property type="entry name" value="SYNAPTOSOMAL ASSOCIATED PROTEIN"/>
    <property type="match status" value="1"/>
</dbReference>
<sequence>MGIKKLLKLKPPEEETPDQNRETLQELGISTKNIHKKQKNRFAAYGQFAKDRIGDKFFAPPGYEQYAPYNELPSESQNDHANDQGDTTLVNQEKDQEHHHHALKLFSKHKSKHGNGGCNSASTSPSGDDPYAVNTDACTYYNEPYKEVDKDYFNMLSSGPTPSSKKYVDPYEPQVLRDSNTDLNASEIDDACSIPNGKNYTSLPSRLSGTENTAIPYTNPSLSSRNVTPPPNSMNYESRHTNPYAILTPDKYTAATTTTPRINSNPGVSSPLAFDDNPYTRASEVNRSLSKYIVESDGGLNQSELHLMDSTVENNEDDLNVTMDGIHDDYGDGDGDGDDDVVDLNETIGENNLSGWQLQEQIENEGQEQTSDRVVSTYHPEKEAGSDHGGYGTELNPNPGYQTFEQIQREEEARQQEEEDEEVDQVKQQIRYTKQSSVASTRNTLKMAHEAEMAGMNTMGMLGHQSEVLNNTERNLDLIKVQNSVAEDKVEELKKINRSIFAVHAKNPFNSKRRQMEREEKIRNEKVEQQLMMEETNKRLTDSTNRVAHALDDNGKDNNPSLIQEKYKRQEILKRAKQYQFENDKEDDEMEVELDKNLDKIGQISSRLKNLAIASGEEVQSQTERLKNMEENTDTLDIKLQMNTSKLAGIR</sequence>
<feature type="region of interest" description="Disordered" evidence="3">
    <location>
        <begin position="256"/>
        <end position="275"/>
    </location>
</feature>
<keyword evidence="6" id="KW-1185">Reference proteome</keyword>
<accession>G0WA80</accession>
<feature type="domain" description="T-SNARE coiled-coil homology" evidence="4">
    <location>
        <begin position="588"/>
        <end position="650"/>
    </location>
</feature>
<feature type="region of interest" description="Disordered" evidence="3">
    <location>
        <begin position="409"/>
        <end position="429"/>
    </location>
</feature>
<dbReference type="Gene3D" id="1.20.5.110">
    <property type="match status" value="2"/>
</dbReference>
<protein>
    <recommendedName>
        <fullName evidence="4">t-SNARE coiled-coil homology domain-containing protein</fullName>
    </recommendedName>
</protein>
<keyword evidence="2" id="KW-0175">Coiled coil</keyword>
<dbReference type="GO" id="GO:0005484">
    <property type="term" value="F:SNAP receptor activity"/>
    <property type="evidence" value="ECO:0007669"/>
    <property type="project" value="TreeGrafter"/>
</dbReference>
<evidence type="ECO:0000256" key="3">
    <source>
        <dbReference type="SAM" id="MobiDB-lite"/>
    </source>
</evidence>
<feature type="compositionally biased region" description="Basic residues" evidence="3">
    <location>
        <begin position="99"/>
        <end position="113"/>
    </location>
</feature>
<dbReference type="STRING" id="1071378.G0WA80"/>
<dbReference type="CDD" id="cd15857">
    <property type="entry name" value="SNARE_SEC9C"/>
    <property type="match status" value="1"/>
</dbReference>
<dbReference type="AlphaFoldDB" id="G0WA80"/>
<evidence type="ECO:0000313" key="6">
    <source>
        <dbReference type="Proteomes" id="UP000000689"/>
    </source>
</evidence>
<dbReference type="KEGG" id="ndi:NDAI_0D03770"/>
<feature type="region of interest" description="Disordered" evidence="3">
    <location>
        <begin position="1"/>
        <end position="22"/>
    </location>
</feature>
<dbReference type="GeneID" id="11495145"/>
<dbReference type="OMA" id="IFAVHAK"/>
<dbReference type="GO" id="GO:0006906">
    <property type="term" value="P:vesicle fusion"/>
    <property type="evidence" value="ECO:0007669"/>
    <property type="project" value="TreeGrafter"/>
</dbReference>
<feature type="coiled-coil region" evidence="2">
    <location>
        <begin position="469"/>
        <end position="496"/>
    </location>
</feature>
<organism evidence="5 6">
    <name type="scientific">Naumovozyma dairenensis (strain ATCC 10597 / BCRC 20456 / CBS 421 / NBRC 0211 / NRRL Y-12639)</name>
    <name type="common">Saccharomyces dairenensis</name>
    <dbReference type="NCBI Taxonomy" id="1071378"/>
    <lineage>
        <taxon>Eukaryota</taxon>
        <taxon>Fungi</taxon>
        <taxon>Dikarya</taxon>
        <taxon>Ascomycota</taxon>
        <taxon>Saccharomycotina</taxon>
        <taxon>Saccharomycetes</taxon>
        <taxon>Saccharomycetales</taxon>
        <taxon>Saccharomycetaceae</taxon>
        <taxon>Naumovozyma</taxon>
    </lineage>
</organism>